<evidence type="ECO:0000259" key="5">
    <source>
        <dbReference type="Pfam" id="PF01979"/>
    </source>
</evidence>
<dbReference type="InterPro" id="IPR006680">
    <property type="entry name" value="Amidohydro-rel"/>
</dbReference>
<dbReference type="PANTHER" id="PTHR11271">
    <property type="entry name" value="GUANINE DEAMINASE"/>
    <property type="match status" value="1"/>
</dbReference>
<dbReference type="PANTHER" id="PTHR11271:SF48">
    <property type="entry name" value="AMIDOHYDROLASE-RELATED DOMAIN-CONTAINING PROTEIN"/>
    <property type="match status" value="1"/>
</dbReference>
<evidence type="ECO:0000256" key="3">
    <source>
        <dbReference type="ARBA" id="ARBA00022801"/>
    </source>
</evidence>
<gene>
    <name evidence="7" type="ORF">HB375_04360</name>
</gene>
<comment type="caution">
    <text evidence="7">The sequence shown here is derived from an EMBL/GenBank/DDBJ whole genome shotgun (WGS) entry which is preliminary data.</text>
</comment>
<dbReference type="EMBL" id="JAATJS010000002">
    <property type="protein sequence ID" value="NIX75848.1"/>
    <property type="molecule type" value="Genomic_DNA"/>
</dbReference>
<dbReference type="NCBIfam" id="NF006683">
    <property type="entry name" value="PRK09229.1-4"/>
    <property type="match status" value="1"/>
</dbReference>
<protein>
    <submittedName>
        <fullName evidence="7">Formimidoylglutamate deiminase</fullName>
        <ecNumber evidence="7">3.5.3.13</ecNumber>
    </submittedName>
</protein>
<keyword evidence="4" id="KW-0862">Zinc</keyword>
<accession>A0ABX0V7M3</accession>
<feature type="domain" description="Formimidoylglutamate deiminase N-terminal" evidence="6">
    <location>
        <begin position="1"/>
        <end position="44"/>
    </location>
</feature>
<keyword evidence="2" id="KW-0479">Metal-binding</keyword>
<dbReference type="NCBIfam" id="NF006684">
    <property type="entry name" value="PRK09229.1-5"/>
    <property type="match status" value="1"/>
</dbReference>
<dbReference type="Pfam" id="PF22429">
    <property type="entry name" value="HutF_N"/>
    <property type="match status" value="1"/>
</dbReference>
<sequence length="451" mass="48688">MTVIHAENALLPNGIARDVRVLLSGGHIDSVEMGVAAQPGDERHRFLLPAIPNLHSHAFQRAMAGLAETRGPGDDSFWSWRAVMYRFALSMEPDHVEAVAAQLYMEMLEAGFCRVGEFHYLHHDKDGTAYANPAEMAERIAAASAEAGIALTLLPVFYAHSGFGGSAPIEGQRRFINDLDRYASLMERSAKIVARLPGGILGVAPHSLRAVTPQELAAIQPLAQDGPIHIHIAEQVKEVEDCIAWSGARPVEWLLDCAPVDGRWCLIHATHMTEAETRRVAESGAVAGLCPVTEANLGDGVFSAPLFLQSGGRFGVGSDSNILISLSEELRLLEYSQRLARHSRNVIAPPGGSTGLALLQRALEGGAQALGSTCGIEPGKPADLMTLDISEVPWLSAEHLLDHFVFASGVGIDTVWVRGRKQAEHGRHIRRDQISARFRAAMSDLLARDTG</sequence>
<dbReference type="SUPFAM" id="SSF51556">
    <property type="entry name" value="Metallo-dependent hydrolases"/>
    <property type="match status" value="1"/>
</dbReference>
<evidence type="ECO:0000256" key="4">
    <source>
        <dbReference type="ARBA" id="ARBA00022833"/>
    </source>
</evidence>
<dbReference type="RefSeq" id="WP_167671772.1">
    <property type="nucleotide sequence ID" value="NZ_JAATJS010000002.1"/>
</dbReference>
<evidence type="ECO:0000313" key="8">
    <source>
        <dbReference type="Proteomes" id="UP000707352"/>
    </source>
</evidence>
<keyword evidence="8" id="KW-1185">Reference proteome</keyword>
<dbReference type="GO" id="GO:0050416">
    <property type="term" value="F:formimidoylglutamate deiminase activity"/>
    <property type="evidence" value="ECO:0007669"/>
    <property type="project" value="UniProtKB-EC"/>
</dbReference>
<dbReference type="InterPro" id="IPR032466">
    <property type="entry name" value="Metal_Hydrolase"/>
</dbReference>
<dbReference type="InterPro" id="IPR055156">
    <property type="entry name" value="HutF-like_N"/>
</dbReference>
<evidence type="ECO:0000259" key="6">
    <source>
        <dbReference type="Pfam" id="PF22429"/>
    </source>
</evidence>
<dbReference type="InterPro" id="IPR051607">
    <property type="entry name" value="Metallo-dep_hydrolases"/>
</dbReference>
<evidence type="ECO:0000256" key="2">
    <source>
        <dbReference type="ARBA" id="ARBA00022723"/>
    </source>
</evidence>
<evidence type="ECO:0000256" key="1">
    <source>
        <dbReference type="ARBA" id="ARBA00001947"/>
    </source>
</evidence>
<dbReference type="NCBIfam" id="TIGR02022">
    <property type="entry name" value="hutF"/>
    <property type="match status" value="1"/>
</dbReference>
<dbReference type="Gene3D" id="2.30.40.10">
    <property type="entry name" value="Urease, subunit C, domain 1"/>
    <property type="match status" value="1"/>
</dbReference>
<dbReference type="InterPro" id="IPR011059">
    <property type="entry name" value="Metal-dep_hydrolase_composite"/>
</dbReference>
<dbReference type="SUPFAM" id="SSF51338">
    <property type="entry name" value="Composite domain of metallo-dependent hydrolases"/>
    <property type="match status" value="1"/>
</dbReference>
<evidence type="ECO:0000313" key="7">
    <source>
        <dbReference type="EMBL" id="NIX75848.1"/>
    </source>
</evidence>
<proteinExistence type="predicted"/>
<name>A0ABX0V7M3_9HYPH</name>
<dbReference type="InterPro" id="IPR010252">
    <property type="entry name" value="HutF"/>
</dbReference>
<comment type="cofactor">
    <cofactor evidence="1">
        <name>Zn(2+)</name>
        <dbReference type="ChEBI" id="CHEBI:29105"/>
    </cofactor>
</comment>
<dbReference type="NCBIfam" id="NF006681">
    <property type="entry name" value="PRK09229.1-2"/>
    <property type="match status" value="1"/>
</dbReference>
<dbReference type="Proteomes" id="UP000707352">
    <property type="component" value="Unassembled WGS sequence"/>
</dbReference>
<keyword evidence="3 7" id="KW-0378">Hydrolase</keyword>
<feature type="domain" description="Amidohydrolase-related" evidence="5">
    <location>
        <begin position="46"/>
        <end position="420"/>
    </location>
</feature>
<dbReference type="Gene3D" id="3.20.20.140">
    <property type="entry name" value="Metal-dependent hydrolases"/>
    <property type="match status" value="1"/>
</dbReference>
<organism evidence="7 8">
    <name type="scientific">Microvirga terricola</name>
    <dbReference type="NCBI Taxonomy" id="2719797"/>
    <lineage>
        <taxon>Bacteria</taxon>
        <taxon>Pseudomonadati</taxon>
        <taxon>Pseudomonadota</taxon>
        <taxon>Alphaproteobacteria</taxon>
        <taxon>Hyphomicrobiales</taxon>
        <taxon>Methylobacteriaceae</taxon>
        <taxon>Microvirga</taxon>
    </lineage>
</organism>
<dbReference type="EC" id="3.5.3.13" evidence="7"/>
<dbReference type="Pfam" id="PF01979">
    <property type="entry name" value="Amidohydro_1"/>
    <property type="match status" value="1"/>
</dbReference>
<reference evidence="7 8" key="1">
    <citation type="submission" date="2020-03" db="EMBL/GenBank/DDBJ databases">
        <title>The genome sequence of Microvirga sp. c23x22.</title>
        <authorList>
            <person name="Zhang X."/>
        </authorList>
    </citation>
    <scope>NUCLEOTIDE SEQUENCE [LARGE SCALE GENOMIC DNA]</scope>
    <source>
        <strain evidence="8">c23x22</strain>
    </source>
</reference>